<protein>
    <submittedName>
        <fullName evidence="1">Uncharacterized protein</fullName>
    </submittedName>
</protein>
<proteinExistence type="predicted"/>
<keyword evidence="2" id="KW-1185">Reference proteome</keyword>
<reference evidence="1" key="1">
    <citation type="submission" date="2022-04" db="EMBL/GenBank/DDBJ databases">
        <title>Genome of the entomopathogenic fungus Entomophthora muscae.</title>
        <authorList>
            <person name="Elya C."/>
            <person name="Lovett B.R."/>
            <person name="Lee E."/>
            <person name="Macias A.M."/>
            <person name="Hajek A.E."/>
            <person name="De Bivort B.L."/>
            <person name="Kasson M.T."/>
            <person name="De Fine Licht H.H."/>
            <person name="Stajich J.E."/>
        </authorList>
    </citation>
    <scope>NUCLEOTIDE SEQUENCE</scope>
    <source>
        <strain evidence="1">Berkeley</strain>
    </source>
</reference>
<accession>A0ACC2UU69</accession>
<name>A0ACC2UU69_9FUNG</name>
<evidence type="ECO:0000313" key="2">
    <source>
        <dbReference type="Proteomes" id="UP001165960"/>
    </source>
</evidence>
<gene>
    <name evidence="1" type="ORF">DSO57_1001945</name>
</gene>
<comment type="caution">
    <text evidence="1">The sequence shown here is derived from an EMBL/GenBank/DDBJ whole genome shotgun (WGS) entry which is preliminary data.</text>
</comment>
<organism evidence="1 2">
    <name type="scientific">Entomophthora muscae</name>
    <dbReference type="NCBI Taxonomy" id="34485"/>
    <lineage>
        <taxon>Eukaryota</taxon>
        <taxon>Fungi</taxon>
        <taxon>Fungi incertae sedis</taxon>
        <taxon>Zoopagomycota</taxon>
        <taxon>Entomophthoromycotina</taxon>
        <taxon>Entomophthoromycetes</taxon>
        <taxon>Entomophthorales</taxon>
        <taxon>Entomophthoraceae</taxon>
        <taxon>Entomophthora</taxon>
    </lineage>
</organism>
<sequence length="214" mass="24945">MHSVLKSNTLLRKYRKQLLTLAFFCSLGLLWRWASPFKSLFGLLFFKRALVSKKPQRKALSISLNKIILWNPSRDPEVPNYAFIESVVPILSILCERFDVYLIATVKSLKEKKQIEELIYSSPLARKHQLDVRKILFCQTALGRSHIVRHISPYLHVDNDIEVANQLKQFVPQIVLIWSKKRSEEKLSKHSSASEFQLPKNIEIYHSFLDSRLA</sequence>
<dbReference type="Proteomes" id="UP001165960">
    <property type="component" value="Unassembled WGS sequence"/>
</dbReference>
<evidence type="ECO:0000313" key="1">
    <source>
        <dbReference type="EMBL" id="KAJ9090487.1"/>
    </source>
</evidence>
<dbReference type="EMBL" id="QTSX02000004">
    <property type="protein sequence ID" value="KAJ9090487.1"/>
    <property type="molecule type" value="Genomic_DNA"/>
</dbReference>